<reference evidence="1" key="1">
    <citation type="submission" date="2014-09" db="EMBL/GenBank/DDBJ databases">
        <authorList>
            <person name="Magalhaes I.L.F."/>
            <person name="Oliveira U."/>
            <person name="Santos F.R."/>
            <person name="Vidigal T.H.D.A."/>
            <person name="Brescovit A.D."/>
            <person name="Santos A.J."/>
        </authorList>
    </citation>
    <scope>NUCLEOTIDE SEQUENCE</scope>
    <source>
        <tissue evidence="1">Shoot tissue taken approximately 20 cm above the soil surface</tissue>
    </source>
</reference>
<organism evidence="1">
    <name type="scientific">Arundo donax</name>
    <name type="common">Giant reed</name>
    <name type="synonym">Donax arundinaceus</name>
    <dbReference type="NCBI Taxonomy" id="35708"/>
    <lineage>
        <taxon>Eukaryota</taxon>
        <taxon>Viridiplantae</taxon>
        <taxon>Streptophyta</taxon>
        <taxon>Embryophyta</taxon>
        <taxon>Tracheophyta</taxon>
        <taxon>Spermatophyta</taxon>
        <taxon>Magnoliopsida</taxon>
        <taxon>Liliopsida</taxon>
        <taxon>Poales</taxon>
        <taxon>Poaceae</taxon>
        <taxon>PACMAD clade</taxon>
        <taxon>Arundinoideae</taxon>
        <taxon>Arundineae</taxon>
        <taxon>Arundo</taxon>
    </lineage>
</organism>
<protein>
    <submittedName>
        <fullName evidence="1">Uncharacterized protein</fullName>
    </submittedName>
</protein>
<evidence type="ECO:0000313" key="1">
    <source>
        <dbReference type="EMBL" id="JAD74589.1"/>
    </source>
</evidence>
<dbReference type="AlphaFoldDB" id="A0A0A9CE81"/>
<sequence length="100" mass="11692">MLIHVWQNQNRLSLPMKRTLTEHPPLPIWKRTVIPNQSLSGVPHLSQTFLYLRKLQRILPHGSALYVWMLSGQTQNGLYLPVTRLKSLRRKHCALQYLLG</sequence>
<name>A0A0A9CE81_ARUDO</name>
<accession>A0A0A9CE81</accession>
<proteinExistence type="predicted"/>
<dbReference type="EMBL" id="GBRH01223306">
    <property type="protein sequence ID" value="JAD74589.1"/>
    <property type="molecule type" value="Transcribed_RNA"/>
</dbReference>
<reference evidence="1" key="2">
    <citation type="journal article" date="2015" name="Data Brief">
        <title>Shoot transcriptome of the giant reed, Arundo donax.</title>
        <authorList>
            <person name="Barrero R.A."/>
            <person name="Guerrero F.D."/>
            <person name="Moolhuijzen P."/>
            <person name="Goolsby J.A."/>
            <person name="Tidwell J."/>
            <person name="Bellgard S.E."/>
            <person name="Bellgard M.I."/>
        </authorList>
    </citation>
    <scope>NUCLEOTIDE SEQUENCE</scope>
    <source>
        <tissue evidence="1">Shoot tissue taken approximately 20 cm above the soil surface</tissue>
    </source>
</reference>